<keyword evidence="10" id="KW-0407">Ion channel</keyword>
<feature type="region of interest" description="Disordered" evidence="11">
    <location>
        <begin position="491"/>
        <end position="521"/>
    </location>
</feature>
<comment type="subcellular location">
    <subcellularLocation>
        <location evidence="1">Membrane</location>
        <topology evidence="1">Multi-pass membrane protein</topology>
    </subcellularLocation>
</comment>
<evidence type="ECO:0000256" key="10">
    <source>
        <dbReference type="ARBA" id="ARBA00023303"/>
    </source>
</evidence>
<evidence type="ECO:0000313" key="13">
    <source>
        <dbReference type="EMBL" id="KAK3260210.1"/>
    </source>
</evidence>
<feature type="domain" description="RCK N-terminal" evidence="12">
    <location>
        <begin position="86"/>
        <end position="196"/>
    </location>
</feature>
<keyword evidence="5" id="KW-0631">Potassium channel</keyword>
<reference evidence="13 14" key="1">
    <citation type="journal article" date="2015" name="Genome Biol. Evol.">
        <title>Comparative Genomics of a Bacterivorous Green Alga Reveals Evolutionary Causalities and Consequences of Phago-Mixotrophic Mode of Nutrition.</title>
        <authorList>
            <person name="Burns J.A."/>
            <person name="Paasch A."/>
            <person name="Narechania A."/>
            <person name="Kim E."/>
        </authorList>
    </citation>
    <scope>NUCLEOTIDE SEQUENCE [LARGE SCALE GENOMIC DNA]</scope>
    <source>
        <strain evidence="13 14">PLY_AMNH</strain>
    </source>
</reference>
<dbReference type="GO" id="GO:0016020">
    <property type="term" value="C:membrane"/>
    <property type="evidence" value="ECO:0007669"/>
    <property type="project" value="UniProtKB-SubCell"/>
</dbReference>
<accession>A0AAE0KTR5</accession>
<keyword evidence="14" id="KW-1185">Reference proteome</keyword>
<keyword evidence="3" id="KW-0633">Potassium transport</keyword>
<dbReference type="EMBL" id="LGRX02018004">
    <property type="protein sequence ID" value="KAK3260210.1"/>
    <property type="molecule type" value="Genomic_DNA"/>
</dbReference>
<evidence type="ECO:0000259" key="12">
    <source>
        <dbReference type="Pfam" id="PF22614"/>
    </source>
</evidence>
<gene>
    <name evidence="13" type="ORF">CYMTET_30820</name>
</gene>
<dbReference type="InterPro" id="IPR047871">
    <property type="entry name" value="K_chnl_Slo-like"/>
</dbReference>
<evidence type="ECO:0000313" key="14">
    <source>
        <dbReference type="Proteomes" id="UP001190700"/>
    </source>
</evidence>
<evidence type="ECO:0000256" key="2">
    <source>
        <dbReference type="ARBA" id="ARBA00022448"/>
    </source>
</evidence>
<keyword evidence="8" id="KW-0406">Ion transport</keyword>
<organism evidence="13 14">
    <name type="scientific">Cymbomonas tetramitiformis</name>
    <dbReference type="NCBI Taxonomy" id="36881"/>
    <lineage>
        <taxon>Eukaryota</taxon>
        <taxon>Viridiplantae</taxon>
        <taxon>Chlorophyta</taxon>
        <taxon>Pyramimonadophyceae</taxon>
        <taxon>Pyramimonadales</taxon>
        <taxon>Pyramimonadaceae</taxon>
        <taxon>Cymbomonas</taxon>
    </lineage>
</organism>
<dbReference type="PANTHER" id="PTHR10027">
    <property type="entry name" value="CALCIUM-ACTIVATED POTASSIUM CHANNEL ALPHA CHAIN"/>
    <property type="match status" value="1"/>
</dbReference>
<name>A0AAE0KTR5_9CHLO</name>
<dbReference type="InterPro" id="IPR003148">
    <property type="entry name" value="RCK_N"/>
</dbReference>
<evidence type="ECO:0000256" key="11">
    <source>
        <dbReference type="SAM" id="MobiDB-lite"/>
    </source>
</evidence>
<dbReference type="Pfam" id="PF22614">
    <property type="entry name" value="Slo-like_RCK"/>
    <property type="match status" value="1"/>
</dbReference>
<evidence type="ECO:0000256" key="7">
    <source>
        <dbReference type="ARBA" id="ARBA00022989"/>
    </source>
</evidence>
<dbReference type="Proteomes" id="UP001190700">
    <property type="component" value="Unassembled WGS sequence"/>
</dbReference>
<dbReference type="PANTHER" id="PTHR10027:SF10">
    <property type="entry name" value="SLOWPOKE 2, ISOFORM D"/>
    <property type="match status" value="1"/>
</dbReference>
<keyword evidence="4" id="KW-0812">Transmembrane</keyword>
<evidence type="ECO:0000256" key="8">
    <source>
        <dbReference type="ARBA" id="ARBA00023065"/>
    </source>
</evidence>
<evidence type="ECO:0000256" key="4">
    <source>
        <dbReference type="ARBA" id="ARBA00022692"/>
    </source>
</evidence>
<proteinExistence type="predicted"/>
<protein>
    <recommendedName>
        <fullName evidence="12">RCK N-terminal domain-containing protein</fullName>
    </recommendedName>
</protein>
<keyword evidence="7" id="KW-1133">Transmembrane helix</keyword>
<dbReference type="GO" id="GO:0005267">
    <property type="term" value="F:potassium channel activity"/>
    <property type="evidence" value="ECO:0007669"/>
    <property type="project" value="UniProtKB-KW"/>
</dbReference>
<evidence type="ECO:0000256" key="6">
    <source>
        <dbReference type="ARBA" id="ARBA00022958"/>
    </source>
</evidence>
<dbReference type="AlphaFoldDB" id="A0AAE0KTR5"/>
<evidence type="ECO:0000256" key="5">
    <source>
        <dbReference type="ARBA" id="ARBA00022826"/>
    </source>
</evidence>
<comment type="caution">
    <text evidence="13">The sequence shown here is derived from an EMBL/GenBank/DDBJ whole genome shotgun (WGS) entry which is preliminary data.</text>
</comment>
<keyword evidence="9" id="KW-0472">Membrane</keyword>
<sequence length="571" mass="64264">MPTFGKAKKKKRNSLLSSQPDLDELMNSWEHSTLARTSQNVVNRISTIEASFMGVLTTVGAQDHDMAPDNEKVEEVTLMSMTQNGGHIVLVALHDYLWDSITSFIRPLRAPYLMKWMDIVVLCKFRPPPTLHKLFHRVLFVKTDPLSFHLRLAQGDPFMQVHMNSLRVQSAAWLVTFDGRPPSFEKAMMDQRSILFKGIIHGELEKSQIRCMMLLQSPLSFRLLGATLIGQRLEQHRKKGNPQRIQAKMQIKARPSDQKIFRTSLRLQNFLKEANSSQNELAREGNNQELTADNSAFERAATFIKRSFGAPAALVLQSFNLRNKFNERLARLKEGMVAERMNLPHTHPQFASGSCFSMSDLARLFAFAFYTPGILELVNALAFPTPPDDYSIHEMAVVWDWPLPEKFWDATFGDLMDYCLQRNVVPFAVHRAGTGNAPNSVISGPQSILELHSRDHVMVLATIEWASKNIYPDHLGSVLQKSAAIRKIQAQWRGSSEQDRRSPPNSISRTASSPTIMSSNDLKLDFPESLKSYPVVGGDEHMDPLDHNGNDHTVLSLPSMGAVSAHNLASI</sequence>
<evidence type="ECO:0000256" key="3">
    <source>
        <dbReference type="ARBA" id="ARBA00022538"/>
    </source>
</evidence>
<feature type="compositionally biased region" description="Polar residues" evidence="11">
    <location>
        <begin position="503"/>
        <end position="521"/>
    </location>
</feature>
<evidence type="ECO:0000256" key="9">
    <source>
        <dbReference type="ARBA" id="ARBA00023136"/>
    </source>
</evidence>
<keyword evidence="2" id="KW-0813">Transport</keyword>
<evidence type="ECO:0000256" key="1">
    <source>
        <dbReference type="ARBA" id="ARBA00004141"/>
    </source>
</evidence>
<keyword evidence="6" id="KW-0630">Potassium</keyword>